<name>A0A9P4UVZ7_9PLEO</name>
<reference evidence="3" key="1">
    <citation type="journal article" date="2020" name="Stud. Mycol.">
        <title>101 Dothideomycetes genomes: a test case for predicting lifestyles and emergence of pathogens.</title>
        <authorList>
            <person name="Haridas S."/>
            <person name="Albert R."/>
            <person name="Binder M."/>
            <person name="Bloem J."/>
            <person name="Labutti K."/>
            <person name="Salamov A."/>
            <person name="Andreopoulos B."/>
            <person name="Baker S."/>
            <person name="Barry K."/>
            <person name="Bills G."/>
            <person name="Bluhm B."/>
            <person name="Cannon C."/>
            <person name="Castanera R."/>
            <person name="Culley D."/>
            <person name="Daum C."/>
            <person name="Ezra D."/>
            <person name="Gonzalez J."/>
            <person name="Henrissat B."/>
            <person name="Kuo A."/>
            <person name="Liang C."/>
            <person name="Lipzen A."/>
            <person name="Lutzoni F."/>
            <person name="Magnuson J."/>
            <person name="Mondo S."/>
            <person name="Nolan M."/>
            <person name="Ohm R."/>
            <person name="Pangilinan J."/>
            <person name="Park H.-J."/>
            <person name="Ramirez L."/>
            <person name="Alfaro M."/>
            <person name="Sun H."/>
            <person name="Tritt A."/>
            <person name="Yoshinaga Y."/>
            <person name="Zwiers L.-H."/>
            <person name="Turgeon B."/>
            <person name="Goodwin S."/>
            <person name="Spatafora J."/>
            <person name="Crous P."/>
            <person name="Grigoriev I."/>
        </authorList>
    </citation>
    <scope>NUCLEOTIDE SEQUENCE</scope>
    <source>
        <strain evidence="3">CBS 125425</strain>
    </source>
</reference>
<dbReference type="InterPro" id="IPR010730">
    <property type="entry name" value="HET"/>
</dbReference>
<sequence length="170" mass="18698">MSFPNPPPPPPPPPPPAPPPPVPTPPLNPSYGIIPSTTGPAELISTTIWPHRLLHVASMTSYAREGEDVYNGCRAPAFNILSYTWGYFQDASKTAPPLLVHGVDWPIPSIQTSHFTADTFKQAIRRVAEGVDHRCEWVWVDIACIPQEHQGETQEAILLRGQEIGRQVSI</sequence>
<gene>
    <name evidence="3" type="ORF">EJ04DRAFT_451432</name>
</gene>
<protein>
    <recommendedName>
        <fullName evidence="2">Heterokaryon incompatibility domain-containing protein</fullName>
    </recommendedName>
</protein>
<organism evidence="3 4">
    <name type="scientific">Polyplosphaeria fusca</name>
    <dbReference type="NCBI Taxonomy" id="682080"/>
    <lineage>
        <taxon>Eukaryota</taxon>
        <taxon>Fungi</taxon>
        <taxon>Dikarya</taxon>
        <taxon>Ascomycota</taxon>
        <taxon>Pezizomycotina</taxon>
        <taxon>Dothideomycetes</taxon>
        <taxon>Pleosporomycetidae</taxon>
        <taxon>Pleosporales</taxon>
        <taxon>Tetraplosphaeriaceae</taxon>
        <taxon>Polyplosphaeria</taxon>
    </lineage>
</organism>
<evidence type="ECO:0000259" key="2">
    <source>
        <dbReference type="Pfam" id="PF06985"/>
    </source>
</evidence>
<dbReference type="EMBL" id="ML996336">
    <property type="protein sequence ID" value="KAF2727381.1"/>
    <property type="molecule type" value="Genomic_DNA"/>
</dbReference>
<feature type="non-terminal residue" evidence="3">
    <location>
        <position position="170"/>
    </location>
</feature>
<evidence type="ECO:0000256" key="1">
    <source>
        <dbReference type="SAM" id="MobiDB-lite"/>
    </source>
</evidence>
<dbReference type="AlphaFoldDB" id="A0A9P4UVZ7"/>
<feature type="compositionally biased region" description="Pro residues" evidence="1">
    <location>
        <begin position="1"/>
        <end position="28"/>
    </location>
</feature>
<feature type="region of interest" description="Disordered" evidence="1">
    <location>
        <begin position="1"/>
        <end position="31"/>
    </location>
</feature>
<feature type="domain" description="Heterokaryon incompatibility" evidence="2">
    <location>
        <begin position="78"/>
        <end position="157"/>
    </location>
</feature>
<proteinExistence type="predicted"/>
<evidence type="ECO:0000313" key="3">
    <source>
        <dbReference type="EMBL" id="KAF2727381.1"/>
    </source>
</evidence>
<accession>A0A9P4UVZ7</accession>
<dbReference type="Proteomes" id="UP000799444">
    <property type="component" value="Unassembled WGS sequence"/>
</dbReference>
<dbReference type="Pfam" id="PF06985">
    <property type="entry name" value="HET"/>
    <property type="match status" value="1"/>
</dbReference>
<dbReference type="OrthoDB" id="2157530at2759"/>
<comment type="caution">
    <text evidence="3">The sequence shown here is derived from an EMBL/GenBank/DDBJ whole genome shotgun (WGS) entry which is preliminary data.</text>
</comment>
<evidence type="ECO:0000313" key="4">
    <source>
        <dbReference type="Proteomes" id="UP000799444"/>
    </source>
</evidence>
<keyword evidence="4" id="KW-1185">Reference proteome</keyword>